<reference evidence="8 9" key="1">
    <citation type="journal article" date="2013" name="PLoS Genet.">
        <title>The genome and development-dependent transcriptomes of Pyronema confluens: a window into fungal evolution.</title>
        <authorList>
            <person name="Traeger S."/>
            <person name="Altegoer F."/>
            <person name="Freitag M."/>
            <person name="Gabaldon T."/>
            <person name="Kempken F."/>
            <person name="Kumar A."/>
            <person name="Marcet-Houben M."/>
            <person name="Poggeler S."/>
            <person name="Stajich J.E."/>
            <person name="Nowrousian M."/>
        </authorList>
    </citation>
    <scope>NUCLEOTIDE SEQUENCE [LARGE SCALE GENOMIC DNA]</scope>
    <source>
        <strain evidence="9">CBS 100304</strain>
        <tissue evidence="8">Vegetative mycelium</tissue>
    </source>
</reference>
<evidence type="ECO:0000256" key="6">
    <source>
        <dbReference type="PIRSR" id="PIRSR602403-1"/>
    </source>
</evidence>
<dbReference type="OrthoDB" id="1470350at2759"/>
<name>U4LPU4_PYROM</name>
<dbReference type="PANTHER" id="PTHR24304:SF2">
    <property type="entry name" value="24-HYDROXYCHOLESTEROL 7-ALPHA-HYDROXYLASE"/>
    <property type="match status" value="1"/>
</dbReference>
<sequence length="469" mass="53111">MTNLVEFALSALSLLVILIVRRCRAPQAKAPPVFPYQIPWIGLASTFSYGAFKHLLQAHRIFGSLQPVTFVVAGKRIHVFTHPRDITAVYRNKLDLSFEKTVETFFLGCDYPSDPESISRLRTLLDSQHTLFATHMSPTKTVDIVRSMLPIMQSQVTKLAQHTEEVDLFEWSYSALTTAVLTAMWGPRLLAESPELIPTLRKLDDDMLKLSAGFPKWMRRNETAHLEAVIGMFRNYYRVPQTEGPSVTKDRAIECFEIGCTVDEVAAQNTFLVFGFTTNMPRHAAWATYWVSQDRHLLERIRNEIEPAFKREEVDTDHLMTKCPVFKAAWNESIRVSGSAQSSRSVLRDTKIGEYEVKEGSIVLCVSRSAQTLEDVWGPNPEEFNADRFLNNPALERSPYFRPFGGGTSLCAGRHMAARIGLTFTATLLRQFEIDADRTEVSIESPLLAGTFRPKDTMRAKIRERDIAA</sequence>
<evidence type="ECO:0000256" key="2">
    <source>
        <dbReference type="ARBA" id="ARBA00010617"/>
    </source>
</evidence>
<evidence type="ECO:0000256" key="3">
    <source>
        <dbReference type="ARBA" id="ARBA00022617"/>
    </source>
</evidence>
<dbReference type="GO" id="GO:0005506">
    <property type="term" value="F:iron ion binding"/>
    <property type="evidence" value="ECO:0007669"/>
    <property type="project" value="InterPro"/>
</dbReference>
<dbReference type="Proteomes" id="UP000018144">
    <property type="component" value="Unassembled WGS sequence"/>
</dbReference>
<evidence type="ECO:0000256" key="5">
    <source>
        <dbReference type="ARBA" id="ARBA00023004"/>
    </source>
</evidence>
<dbReference type="SUPFAM" id="SSF48264">
    <property type="entry name" value="Cytochrome P450"/>
    <property type="match status" value="1"/>
</dbReference>
<dbReference type="GO" id="GO:0020037">
    <property type="term" value="F:heme binding"/>
    <property type="evidence" value="ECO:0007669"/>
    <property type="project" value="InterPro"/>
</dbReference>
<keyword evidence="3 6" id="KW-0349">Heme</keyword>
<protein>
    <submittedName>
        <fullName evidence="8">Similar to Cytochrome P450 83A1 acc. no. P48421</fullName>
    </submittedName>
</protein>
<keyword evidence="7" id="KW-0732">Signal</keyword>
<dbReference type="Gene3D" id="1.10.630.10">
    <property type="entry name" value="Cytochrome P450"/>
    <property type="match status" value="1"/>
</dbReference>
<keyword evidence="9" id="KW-1185">Reference proteome</keyword>
<dbReference type="InterPro" id="IPR001128">
    <property type="entry name" value="Cyt_P450"/>
</dbReference>
<dbReference type="AlphaFoldDB" id="U4LPU4"/>
<comment type="cofactor">
    <cofactor evidence="1 6">
        <name>heme</name>
        <dbReference type="ChEBI" id="CHEBI:30413"/>
    </cofactor>
</comment>
<feature type="signal peptide" evidence="7">
    <location>
        <begin position="1"/>
        <end position="30"/>
    </location>
</feature>
<dbReference type="EMBL" id="HF936499">
    <property type="protein sequence ID" value="CCX16685.1"/>
    <property type="molecule type" value="Genomic_DNA"/>
</dbReference>
<dbReference type="PANTHER" id="PTHR24304">
    <property type="entry name" value="CYTOCHROME P450 FAMILY 7"/>
    <property type="match status" value="1"/>
</dbReference>
<dbReference type="InterPro" id="IPR050529">
    <property type="entry name" value="CYP450_sterol_14alpha_dmase"/>
</dbReference>
<dbReference type="OMA" id="EYLLRNW"/>
<dbReference type="GO" id="GO:0016705">
    <property type="term" value="F:oxidoreductase activity, acting on paired donors, with incorporation or reduction of molecular oxygen"/>
    <property type="evidence" value="ECO:0007669"/>
    <property type="project" value="InterPro"/>
</dbReference>
<evidence type="ECO:0000313" key="9">
    <source>
        <dbReference type="Proteomes" id="UP000018144"/>
    </source>
</evidence>
<dbReference type="Pfam" id="PF00067">
    <property type="entry name" value="p450"/>
    <property type="match status" value="1"/>
</dbReference>
<keyword evidence="5 6" id="KW-0408">Iron</keyword>
<feature type="chain" id="PRO_5004651556" evidence="7">
    <location>
        <begin position="31"/>
        <end position="469"/>
    </location>
</feature>
<feature type="binding site" description="axial binding residue" evidence="6">
    <location>
        <position position="411"/>
    </location>
    <ligand>
        <name>heme</name>
        <dbReference type="ChEBI" id="CHEBI:30413"/>
    </ligand>
    <ligandPart>
        <name>Fe</name>
        <dbReference type="ChEBI" id="CHEBI:18248"/>
    </ligandPart>
</feature>
<accession>U4LPU4</accession>
<dbReference type="PRINTS" id="PR00465">
    <property type="entry name" value="EP450IV"/>
</dbReference>
<evidence type="ECO:0000313" key="8">
    <source>
        <dbReference type="EMBL" id="CCX16685.1"/>
    </source>
</evidence>
<organism evidence="8 9">
    <name type="scientific">Pyronema omphalodes (strain CBS 100304)</name>
    <name type="common">Pyronema confluens</name>
    <dbReference type="NCBI Taxonomy" id="1076935"/>
    <lineage>
        <taxon>Eukaryota</taxon>
        <taxon>Fungi</taxon>
        <taxon>Dikarya</taxon>
        <taxon>Ascomycota</taxon>
        <taxon>Pezizomycotina</taxon>
        <taxon>Pezizomycetes</taxon>
        <taxon>Pezizales</taxon>
        <taxon>Pyronemataceae</taxon>
        <taxon>Pyronema</taxon>
    </lineage>
</organism>
<gene>
    <name evidence="8" type="ORF">PCON_03426</name>
</gene>
<evidence type="ECO:0000256" key="7">
    <source>
        <dbReference type="SAM" id="SignalP"/>
    </source>
</evidence>
<dbReference type="STRING" id="1076935.U4LPU4"/>
<evidence type="ECO:0000256" key="4">
    <source>
        <dbReference type="ARBA" id="ARBA00022723"/>
    </source>
</evidence>
<comment type="similarity">
    <text evidence="2">Belongs to the cytochrome P450 family.</text>
</comment>
<dbReference type="InterPro" id="IPR036396">
    <property type="entry name" value="Cyt_P450_sf"/>
</dbReference>
<evidence type="ECO:0000256" key="1">
    <source>
        <dbReference type="ARBA" id="ARBA00001971"/>
    </source>
</evidence>
<dbReference type="CDD" id="cd11040">
    <property type="entry name" value="CYP7_CYP8-like"/>
    <property type="match status" value="1"/>
</dbReference>
<dbReference type="InterPro" id="IPR002403">
    <property type="entry name" value="Cyt_P450_E_grp-IV"/>
</dbReference>
<proteinExistence type="inferred from homology"/>
<keyword evidence="4 6" id="KW-0479">Metal-binding</keyword>
<dbReference type="GO" id="GO:0008395">
    <property type="term" value="F:steroid hydroxylase activity"/>
    <property type="evidence" value="ECO:0007669"/>
    <property type="project" value="TreeGrafter"/>
</dbReference>
<dbReference type="eggNOG" id="KOG0156">
    <property type="taxonomic scope" value="Eukaryota"/>
</dbReference>